<proteinExistence type="predicted"/>
<gene>
    <name evidence="1" type="ORF">VPNG_01206</name>
</gene>
<accession>A0A423XL55</accession>
<evidence type="ECO:0000313" key="2">
    <source>
        <dbReference type="Proteomes" id="UP000285146"/>
    </source>
</evidence>
<dbReference type="AlphaFoldDB" id="A0A423XL55"/>
<protein>
    <submittedName>
        <fullName evidence="1">Uncharacterized protein</fullName>
    </submittedName>
</protein>
<sequence length="60" mass="7199">MILQLIDRYRLTVDALERHLRAKHPGVRCTIREQDDDTYAVQLPLRLSDDEIEQLRTPRR</sequence>
<dbReference type="EMBL" id="LKEB01000003">
    <property type="protein sequence ID" value="ROW17226.1"/>
    <property type="molecule type" value="Genomic_DNA"/>
</dbReference>
<comment type="caution">
    <text evidence="1">The sequence shown here is derived from an EMBL/GenBank/DDBJ whole genome shotgun (WGS) entry which is preliminary data.</text>
</comment>
<reference evidence="1 2" key="1">
    <citation type="submission" date="2015-09" db="EMBL/GenBank/DDBJ databases">
        <title>Host preference determinants of Valsa canker pathogens revealed by comparative genomics.</title>
        <authorList>
            <person name="Yin Z."/>
            <person name="Huang L."/>
        </authorList>
    </citation>
    <scope>NUCLEOTIDE SEQUENCE [LARGE SCALE GENOMIC DNA]</scope>
    <source>
        <strain evidence="1 2">SXYLt</strain>
    </source>
</reference>
<dbReference type="InParanoid" id="A0A423XL55"/>
<organism evidence="1 2">
    <name type="scientific">Cytospora leucostoma</name>
    <dbReference type="NCBI Taxonomy" id="1230097"/>
    <lineage>
        <taxon>Eukaryota</taxon>
        <taxon>Fungi</taxon>
        <taxon>Dikarya</taxon>
        <taxon>Ascomycota</taxon>
        <taxon>Pezizomycotina</taxon>
        <taxon>Sordariomycetes</taxon>
        <taxon>Sordariomycetidae</taxon>
        <taxon>Diaporthales</taxon>
        <taxon>Cytosporaceae</taxon>
        <taxon>Cytospora</taxon>
    </lineage>
</organism>
<keyword evidence="2" id="KW-1185">Reference proteome</keyword>
<name>A0A423XL55_9PEZI</name>
<evidence type="ECO:0000313" key="1">
    <source>
        <dbReference type="EMBL" id="ROW17226.1"/>
    </source>
</evidence>
<dbReference type="Proteomes" id="UP000285146">
    <property type="component" value="Unassembled WGS sequence"/>
</dbReference>